<reference evidence="12 13" key="1">
    <citation type="journal article" date="2011" name="Nature">
        <title>Genome sequencing reveals insights into physiology and longevity of the naked mole rat.</title>
        <authorList>
            <person name="Kim E.B."/>
            <person name="Fang X."/>
            <person name="Fushan A.A."/>
            <person name="Huang Z."/>
            <person name="Lobanov A.V."/>
            <person name="Han L."/>
            <person name="Marino S.M."/>
            <person name="Sun X."/>
            <person name="Turanov A.A."/>
            <person name="Yang P."/>
            <person name="Yim S.H."/>
            <person name="Zhao X."/>
            <person name="Kasaikina M.V."/>
            <person name="Stoletzki N."/>
            <person name="Peng C."/>
            <person name="Polak P."/>
            <person name="Xiong Z."/>
            <person name="Kiezun A."/>
            <person name="Zhu Y."/>
            <person name="Chen Y."/>
            <person name="Kryukov G.V."/>
            <person name="Zhang Q."/>
            <person name="Peshkin L."/>
            <person name="Yang L."/>
            <person name="Bronson R.T."/>
            <person name="Buffenstein R."/>
            <person name="Wang B."/>
            <person name="Han C."/>
            <person name="Li Q."/>
            <person name="Chen L."/>
            <person name="Zhao W."/>
            <person name="Sunyaev S.R."/>
            <person name="Park T.J."/>
            <person name="Zhang G."/>
            <person name="Wang J."/>
            <person name="Gladyshev V.N."/>
        </authorList>
    </citation>
    <scope>NUCLEOTIDE SEQUENCE [LARGE SCALE GENOMIC DNA]</scope>
</reference>
<sequence length="291" mass="32281">MGKKVAIAGAGIIGLAAIQCCLEEALSPLALRGAMMLEACRNSWSCPAKNISSSPCIAISMVVFRSPDCKAEKPPFHLSLPPLTEDRRQLCVKQDSDLTSAQCGLHTFSDLHKNFKDHPEGGRASIYQSVFTNSSKEMMCFPDFPYPDDNPNDMHDSQLQEYIKTFAPEKNLLQYIQFEHLRKEPVFNDELLSCILCGIVSIKPSVKEFTKTSAMFEDETVSEAIDSIIFATGYTYASPFLYDDSIIKSKNNEVTLFKGIFPPLMEKLTLVVISLVQSLRGAIPIADLQAH</sequence>
<dbReference type="EC" id="1.-.-.-" evidence="10"/>
<gene>
    <name evidence="12" type="ORF">GW7_20218</name>
</gene>
<dbReference type="EMBL" id="JH170222">
    <property type="protein sequence ID" value="EHB08496.1"/>
    <property type="molecule type" value="Genomic_DNA"/>
</dbReference>
<proteinExistence type="inferred from homology"/>
<dbReference type="FunFam" id="3.50.50.60:FF:000023">
    <property type="entry name" value="Dimethylaniline monooxygenase [N-oxide-forming]"/>
    <property type="match status" value="1"/>
</dbReference>
<dbReference type="GO" id="GO:0050660">
    <property type="term" value="F:flavin adenine dinucleotide binding"/>
    <property type="evidence" value="ECO:0007669"/>
    <property type="project" value="InterPro"/>
</dbReference>
<keyword evidence="7" id="KW-0521">NADP</keyword>
<dbReference type="Pfam" id="PF00743">
    <property type="entry name" value="FMO-like"/>
    <property type="match status" value="3"/>
</dbReference>
<dbReference type="InterPro" id="IPR020946">
    <property type="entry name" value="Flavin_mOase-like"/>
</dbReference>
<evidence type="ECO:0000256" key="6">
    <source>
        <dbReference type="ARBA" id="ARBA00022827"/>
    </source>
</evidence>
<dbReference type="InterPro" id="IPR050346">
    <property type="entry name" value="FMO-like"/>
</dbReference>
<feature type="chain" id="PRO_5003474300" description="Flavin-containing monooxygenase" evidence="11">
    <location>
        <begin position="18"/>
        <end position="291"/>
    </location>
</feature>
<feature type="signal peptide" evidence="11">
    <location>
        <begin position="1"/>
        <end position="17"/>
    </location>
</feature>
<dbReference type="PANTHER" id="PTHR23023">
    <property type="entry name" value="DIMETHYLANILINE MONOOXYGENASE"/>
    <property type="match status" value="1"/>
</dbReference>
<dbReference type="eggNOG" id="KOG1399">
    <property type="taxonomic scope" value="Eukaryota"/>
</dbReference>
<evidence type="ECO:0000256" key="11">
    <source>
        <dbReference type="SAM" id="SignalP"/>
    </source>
</evidence>
<name>G5BGT5_HETGA</name>
<evidence type="ECO:0000256" key="5">
    <source>
        <dbReference type="ARBA" id="ARBA00022824"/>
    </source>
</evidence>
<evidence type="ECO:0000256" key="3">
    <source>
        <dbReference type="ARBA" id="ARBA00009183"/>
    </source>
</evidence>
<keyword evidence="4 10" id="KW-0285">Flavoprotein</keyword>
<keyword evidence="5" id="KW-0256">Endoplasmic reticulum</keyword>
<evidence type="ECO:0000256" key="4">
    <source>
        <dbReference type="ARBA" id="ARBA00022630"/>
    </source>
</evidence>
<dbReference type="PIRSF" id="PIRSF000332">
    <property type="entry name" value="FMO"/>
    <property type="match status" value="1"/>
</dbReference>
<evidence type="ECO:0000313" key="12">
    <source>
        <dbReference type="EMBL" id="EHB08496.1"/>
    </source>
</evidence>
<dbReference type="GO" id="GO:0050661">
    <property type="term" value="F:NADP binding"/>
    <property type="evidence" value="ECO:0007669"/>
    <property type="project" value="InterPro"/>
</dbReference>
<comment type="similarity">
    <text evidence="3 10">Belongs to the FMO family.</text>
</comment>
<evidence type="ECO:0000256" key="8">
    <source>
        <dbReference type="ARBA" id="ARBA00023002"/>
    </source>
</evidence>
<dbReference type="Proteomes" id="UP000006813">
    <property type="component" value="Unassembled WGS sequence"/>
</dbReference>
<evidence type="ECO:0000256" key="7">
    <source>
        <dbReference type="ARBA" id="ARBA00022857"/>
    </source>
</evidence>
<evidence type="ECO:0000256" key="10">
    <source>
        <dbReference type="RuleBase" id="RU361177"/>
    </source>
</evidence>
<dbReference type="InParanoid" id="G5BGT5"/>
<keyword evidence="9 10" id="KW-0503">Monooxygenase</keyword>
<keyword evidence="11" id="KW-0732">Signal</keyword>
<accession>G5BGT5</accession>
<dbReference type="GO" id="GO:0004499">
    <property type="term" value="F:N,N-dimethylaniline monooxygenase activity"/>
    <property type="evidence" value="ECO:0007669"/>
    <property type="project" value="InterPro"/>
</dbReference>
<dbReference type="Bgee" id="ENSHGLG00000016135">
    <property type="expression patterns" value="Expressed in liver"/>
</dbReference>
<comment type="subcellular location">
    <subcellularLocation>
        <location evidence="2">Endoplasmic reticulum membrane</location>
    </subcellularLocation>
</comment>
<evidence type="ECO:0000256" key="2">
    <source>
        <dbReference type="ARBA" id="ARBA00004586"/>
    </source>
</evidence>
<dbReference type="Gene3D" id="3.50.50.60">
    <property type="entry name" value="FAD/NAD(P)-binding domain"/>
    <property type="match status" value="1"/>
</dbReference>
<evidence type="ECO:0000313" key="13">
    <source>
        <dbReference type="Proteomes" id="UP000006813"/>
    </source>
</evidence>
<comment type="cofactor">
    <cofactor evidence="1 10">
        <name>FAD</name>
        <dbReference type="ChEBI" id="CHEBI:57692"/>
    </cofactor>
</comment>
<dbReference type="InterPro" id="IPR000960">
    <property type="entry name" value="Flavin_mOase"/>
</dbReference>
<dbReference type="STRING" id="10181.G5BGT5"/>
<organism evidence="12 13">
    <name type="scientific">Heterocephalus glaber</name>
    <name type="common">Naked mole rat</name>
    <dbReference type="NCBI Taxonomy" id="10181"/>
    <lineage>
        <taxon>Eukaryota</taxon>
        <taxon>Metazoa</taxon>
        <taxon>Chordata</taxon>
        <taxon>Craniata</taxon>
        <taxon>Vertebrata</taxon>
        <taxon>Euteleostomi</taxon>
        <taxon>Mammalia</taxon>
        <taxon>Eutheria</taxon>
        <taxon>Euarchontoglires</taxon>
        <taxon>Glires</taxon>
        <taxon>Rodentia</taxon>
        <taxon>Hystricomorpha</taxon>
        <taxon>Bathyergidae</taxon>
        <taxon>Heterocephalus</taxon>
    </lineage>
</organism>
<keyword evidence="8 10" id="KW-0560">Oxidoreductase</keyword>
<evidence type="ECO:0000256" key="1">
    <source>
        <dbReference type="ARBA" id="ARBA00001974"/>
    </source>
</evidence>
<dbReference type="SUPFAM" id="SSF51905">
    <property type="entry name" value="FAD/NAD(P)-binding domain"/>
    <property type="match status" value="1"/>
</dbReference>
<keyword evidence="6 10" id="KW-0274">FAD</keyword>
<evidence type="ECO:0000256" key="9">
    <source>
        <dbReference type="ARBA" id="ARBA00023033"/>
    </source>
</evidence>
<dbReference type="InterPro" id="IPR036188">
    <property type="entry name" value="FAD/NAD-bd_sf"/>
</dbReference>
<dbReference type="GO" id="GO:0005789">
    <property type="term" value="C:endoplasmic reticulum membrane"/>
    <property type="evidence" value="ECO:0007669"/>
    <property type="project" value="UniProtKB-SubCell"/>
</dbReference>
<protein>
    <recommendedName>
        <fullName evidence="10">Flavin-containing monooxygenase</fullName>
        <ecNumber evidence="10">1.-.-.-</ecNumber>
    </recommendedName>
</protein>
<dbReference type="AlphaFoldDB" id="G5BGT5"/>
<dbReference type="PRINTS" id="PR00370">
    <property type="entry name" value="FMOXYGENASE"/>
</dbReference>